<evidence type="ECO:0000259" key="7">
    <source>
        <dbReference type="PROSITE" id="PS51160"/>
    </source>
</evidence>
<feature type="active site" evidence="5">
    <location>
        <position position="36"/>
    </location>
</feature>
<dbReference type="SUPFAM" id="SSF54975">
    <property type="entry name" value="Acylphosphatase/BLUF domain-like"/>
    <property type="match status" value="1"/>
</dbReference>
<name>A0ABY5P856_9LACT</name>
<organism evidence="8 9">
    <name type="scientific">Fundicoccus culcitae</name>
    <dbReference type="NCBI Taxonomy" id="2969821"/>
    <lineage>
        <taxon>Bacteria</taxon>
        <taxon>Bacillati</taxon>
        <taxon>Bacillota</taxon>
        <taxon>Bacilli</taxon>
        <taxon>Lactobacillales</taxon>
        <taxon>Aerococcaceae</taxon>
        <taxon>Fundicoccus</taxon>
    </lineage>
</organism>
<gene>
    <name evidence="8" type="ORF">NRE15_02680</name>
</gene>
<accession>A0ABY5P856</accession>
<dbReference type="Proteomes" id="UP001315967">
    <property type="component" value="Chromosome"/>
</dbReference>
<evidence type="ECO:0000256" key="5">
    <source>
        <dbReference type="PROSITE-ProRule" id="PRU00520"/>
    </source>
</evidence>
<dbReference type="InterPro" id="IPR036046">
    <property type="entry name" value="Acylphosphatase-like_dom_sf"/>
</dbReference>
<protein>
    <recommendedName>
        <fullName evidence="3 5">acylphosphatase</fullName>
        <ecNumber evidence="2 5">3.6.1.7</ecNumber>
    </recommendedName>
</protein>
<dbReference type="PANTHER" id="PTHR47268">
    <property type="entry name" value="ACYLPHOSPHATASE"/>
    <property type="match status" value="1"/>
</dbReference>
<feature type="active site" evidence="5">
    <location>
        <position position="18"/>
    </location>
</feature>
<reference evidence="8 9" key="1">
    <citation type="submission" date="2022-08" db="EMBL/GenBank/DDBJ databases">
        <title>Aerococcaceae sp. nov isolated from spoiled eye mask.</title>
        <authorList>
            <person name="Zhou G."/>
            <person name="Xie X.-B."/>
            <person name="Shi Q.-S."/>
            <person name="Wang Y.-S."/>
            <person name="Wen X."/>
            <person name="Peng H."/>
            <person name="Yang X.-J."/>
            <person name="Tao H.-B."/>
            <person name="Huang X.-M."/>
        </authorList>
    </citation>
    <scope>NUCLEOTIDE SEQUENCE [LARGE SCALE GENOMIC DNA]</scope>
    <source>
        <strain evidence="9">DM20194951</strain>
    </source>
</reference>
<dbReference type="Gene3D" id="3.30.70.100">
    <property type="match status" value="1"/>
</dbReference>
<keyword evidence="9" id="KW-1185">Reference proteome</keyword>
<evidence type="ECO:0000256" key="4">
    <source>
        <dbReference type="ARBA" id="ARBA00047645"/>
    </source>
</evidence>
<dbReference type="PANTHER" id="PTHR47268:SF4">
    <property type="entry name" value="ACYLPHOSPHATASE"/>
    <property type="match status" value="1"/>
</dbReference>
<dbReference type="InterPro" id="IPR001792">
    <property type="entry name" value="Acylphosphatase-like_dom"/>
</dbReference>
<dbReference type="Pfam" id="PF00708">
    <property type="entry name" value="Acylphosphatase"/>
    <property type="match status" value="1"/>
</dbReference>
<comment type="similarity">
    <text evidence="1 6">Belongs to the acylphosphatase family.</text>
</comment>
<evidence type="ECO:0000256" key="6">
    <source>
        <dbReference type="RuleBase" id="RU004168"/>
    </source>
</evidence>
<evidence type="ECO:0000313" key="8">
    <source>
        <dbReference type="EMBL" id="UUX34573.1"/>
    </source>
</evidence>
<dbReference type="RefSeq" id="WP_313794074.1">
    <property type="nucleotide sequence ID" value="NZ_CP102453.1"/>
</dbReference>
<dbReference type="EMBL" id="CP102453">
    <property type="protein sequence ID" value="UUX34573.1"/>
    <property type="molecule type" value="Genomic_DNA"/>
</dbReference>
<evidence type="ECO:0000256" key="2">
    <source>
        <dbReference type="ARBA" id="ARBA00012150"/>
    </source>
</evidence>
<sequence length="91" mass="10531">METLEIIVSGRVQGVGYRNYVQQLATKYDIHGNVKNLYSGDVKIIAQAQEDQLKQFVHAIQQPQHRYMKIDQIKSSPLTSSQIFNRFSVEY</sequence>
<feature type="domain" description="Acylphosphatase-like" evidence="7">
    <location>
        <begin position="3"/>
        <end position="91"/>
    </location>
</feature>
<keyword evidence="5" id="KW-0378">Hydrolase</keyword>
<evidence type="ECO:0000313" key="9">
    <source>
        <dbReference type="Proteomes" id="UP001315967"/>
    </source>
</evidence>
<evidence type="ECO:0000256" key="1">
    <source>
        <dbReference type="ARBA" id="ARBA00005614"/>
    </source>
</evidence>
<dbReference type="PROSITE" id="PS51160">
    <property type="entry name" value="ACYLPHOSPHATASE_3"/>
    <property type="match status" value="1"/>
</dbReference>
<evidence type="ECO:0000256" key="3">
    <source>
        <dbReference type="ARBA" id="ARBA00015991"/>
    </source>
</evidence>
<comment type="catalytic activity">
    <reaction evidence="4 5">
        <text>an acyl phosphate + H2O = a carboxylate + phosphate + H(+)</text>
        <dbReference type="Rhea" id="RHEA:14965"/>
        <dbReference type="ChEBI" id="CHEBI:15377"/>
        <dbReference type="ChEBI" id="CHEBI:15378"/>
        <dbReference type="ChEBI" id="CHEBI:29067"/>
        <dbReference type="ChEBI" id="CHEBI:43474"/>
        <dbReference type="ChEBI" id="CHEBI:59918"/>
        <dbReference type="EC" id="3.6.1.7"/>
    </reaction>
</comment>
<dbReference type="EC" id="3.6.1.7" evidence="2 5"/>
<dbReference type="InterPro" id="IPR020456">
    <property type="entry name" value="Acylphosphatase"/>
</dbReference>
<proteinExistence type="inferred from homology"/>